<evidence type="ECO:0000256" key="1">
    <source>
        <dbReference type="SAM" id="MobiDB-lite"/>
    </source>
</evidence>
<evidence type="ECO:0000313" key="2">
    <source>
        <dbReference type="EMBL" id="KAA3485414.1"/>
    </source>
</evidence>
<gene>
    <name evidence="2" type="ORF">EPI10_007396</name>
</gene>
<keyword evidence="3" id="KW-1185">Reference proteome</keyword>
<organism evidence="2 3">
    <name type="scientific">Gossypium australe</name>
    <dbReference type="NCBI Taxonomy" id="47621"/>
    <lineage>
        <taxon>Eukaryota</taxon>
        <taxon>Viridiplantae</taxon>
        <taxon>Streptophyta</taxon>
        <taxon>Embryophyta</taxon>
        <taxon>Tracheophyta</taxon>
        <taxon>Spermatophyta</taxon>
        <taxon>Magnoliopsida</taxon>
        <taxon>eudicotyledons</taxon>
        <taxon>Gunneridae</taxon>
        <taxon>Pentapetalae</taxon>
        <taxon>rosids</taxon>
        <taxon>malvids</taxon>
        <taxon>Malvales</taxon>
        <taxon>Malvaceae</taxon>
        <taxon>Malvoideae</taxon>
        <taxon>Gossypium</taxon>
    </lineage>
</organism>
<feature type="region of interest" description="Disordered" evidence="1">
    <location>
        <begin position="1"/>
        <end position="20"/>
    </location>
</feature>
<proteinExistence type="predicted"/>
<reference evidence="2" key="1">
    <citation type="submission" date="2019-08" db="EMBL/GenBank/DDBJ databases">
        <authorList>
            <person name="Liu F."/>
        </authorList>
    </citation>
    <scope>NUCLEOTIDE SEQUENCE [LARGE SCALE GENOMIC DNA]</scope>
    <source>
        <strain evidence="2">PA1801</strain>
        <tissue evidence="2">Leaf</tissue>
    </source>
</reference>
<dbReference type="EMBL" id="SMMG02000002">
    <property type="protein sequence ID" value="KAA3485414.1"/>
    <property type="molecule type" value="Genomic_DNA"/>
</dbReference>
<sequence>MLRSLDHRGDRRSPAMVPPSTVAEKSNFSLFSSFRPPKPRSGGFKPKSIKLQCEVRETIKSSCDLSVVRNYRFFQGVLEFLSCCLLRKLVREWISMPSVFVIVHQHVLHAHHSDFVHACHDTLHGVWGQPGVASHCCRATRDDFISVFWMDEFEEEFYFGV</sequence>
<name>A0A5B6WWJ4_9ROSI</name>
<dbReference type="Proteomes" id="UP000325315">
    <property type="component" value="Unassembled WGS sequence"/>
</dbReference>
<dbReference type="AlphaFoldDB" id="A0A5B6WWJ4"/>
<comment type="caution">
    <text evidence="2">The sequence shown here is derived from an EMBL/GenBank/DDBJ whole genome shotgun (WGS) entry which is preliminary data.</text>
</comment>
<protein>
    <submittedName>
        <fullName evidence="2">Uncharacterized protein</fullName>
    </submittedName>
</protein>
<feature type="compositionally biased region" description="Basic and acidic residues" evidence="1">
    <location>
        <begin position="1"/>
        <end position="13"/>
    </location>
</feature>
<accession>A0A5B6WWJ4</accession>
<evidence type="ECO:0000313" key="3">
    <source>
        <dbReference type="Proteomes" id="UP000325315"/>
    </source>
</evidence>